<sequence length="167" mass="17163">MANGFQQSVNLQQAPAIAGDFASANPRSSVVGHEGTFVAGAAGLTLGRFGWEVNGLVSNTGTGIPTGFLHRRQAAALITTYLAETSNLVAPGFEVTLMRDGDYWVEITVAAATKGQKVFASLTTGQVQPGAAGATIAGYVETNFYIASFPTGGTGAVGELAVMSRLY</sequence>
<dbReference type="EMBL" id="PP179329">
    <property type="protein sequence ID" value="XAI70886.1"/>
    <property type="molecule type" value="Genomic_DNA"/>
</dbReference>
<gene>
    <name evidence="1" type="ORF">Orisa01_00011</name>
</gene>
<reference evidence="1" key="1">
    <citation type="journal article" date="2024" name="J. Gen. Virol.">
        <title>Novel phages of Pseudomonas syringae unveil numerous potential auxiliary metabolic genes.</title>
        <authorList>
            <person name="Feltin C."/>
            <person name="Garneau J.R."/>
            <person name="Morris C.E."/>
            <person name="Berard A."/>
            <person name="Torres-Barcelo C."/>
        </authorList>
    </citation>
    <scope>NUCLEOTIDE SEQUENCE</scope>
</reference>
<proteinExistence type="predicted"/>
<dbReference type="InterPro" id="IPR056914">
    <property type="entry name" value="Gp53-like"/>
</dbReference>
<evidence type="ECO:0000313" key="1">
    <source>
        <dbReference type="EMBL" id="XAI70886.1"/>
    </source>
</evidence>
<name>A0AAU6W2L0_9VIRU</name>
<protein>
    <recommendedName>
        <fullName evidence="2">Tail fiber protein</fullName>
    </recommendedName>
</protein>
<evidence type="ECO:0008006" key="2">
    <source>
        <dbReference type="Google" id="ProtNLM"/>
    </source>
</evidence>
<dbReference type="Pfam" id="PF23982">
    <property type="entry name" value="XM1_gp53_minor_capsid"/>
    <property type="match status" value="1"/>
</dbReference>
<organism evidence="1">
    <name type="scientific">Pseudomonas phage Orisa01</name>
    <dbReference type="NCBI Taxonomy" id="3138544"/>
    <lineage>
        <taxon>Viruses</taxon>
    </lineage>
</organism>
<accession>A0AAU6W2L0</accession>